<organism evidence="1 2">
    <name type="scientific">Dendrolimus kikuchii</name>
    <dbReference type="NCBI Taxonomy" id="765133"/>
    <lineage>
        <taxon>Eukaryota</taxon>
        <taxon>Metazoa</taxon>
        <taxon>Ecdysozoa</taxon>
        <taxon>Arthropoda</taxon>
        <taxon>Hexapoda</taxon>
        <taxon>Insecta</taxon>
        <taxon>Pterygota</taxon>
        <taxon>Neoptera</taxon>
        <taxon>Endopterygota</taxon>
        <taxon>Lepidoptera</taxon>
        <taxon>Glossata</taxon>
        <taxon>Ditrysia</taxon>
        <taxon>Bombycoidea</taxon>
        <taxon>Lasiocampidae</taxon>
        <taxon>Dendrolimus</taxon>
    </lineage>
</organism>
<gene>
    <name evidence="1" type="ORF">K1T71_004044</name>
</gene>
<keyword evidence="2" id="KW-1185">Reference proteome</keyword>
<dbReference type="Proteomes" id="UP000824533">
    <property type="component" value="Linkage Group LG06"/>
</dbReference>
<dbReference type="EMBL" id="CM034392">
    <property type="protein sequence ID" value="KAJ0180640.1"/>
    <property type="molecule type" value="Genomic_DNA"/>
</dbReference>
<evidence type="ECO:0000313" key="1">
    <source>
        <dbReference type="EMBL" id="KAJ0180640.1"/>
    </source>
</evidence>
<protein>
    <submittedName>
        <fullName evidence="1">Uncharacterized protein</fullName>
    </submittedName>
</protein>
<reference evidence="1 2" key="1">
    <citation type="journal article" date="2021" name="Front. Genet.">
        <title>Chromosome-Level Genome Assembly Reveals Significant Gene Expansion in the Toll and IMD Signaling Pathways of Dendrolimus kikuchii.</title>
        <authorList>
            <person name="Zhou J."/>
            <person name="Wu P."/>
            <person name="Xiong Z."/>
            <person name="Liu N."/>
            <person name="Zhao N."/>
            <person name="Ji M."/>
            <person name="Qiu Y."/>
            <person name="Yang B."/>
        </authorList>
    </citation>
    <scope>NUCLEOTIDE SEQUENCE [LARGE SCALE GENOMIC DNA]</scope>
    <source>
        <strain evidence="1">Ann1</strain>
    </source>
</reference>
<name>A0ACC1D9V1_9NEOP</name>
<accession>A0ACC1D9V1</accession>
<proteinExistence type="predicted"/>
<evidence type="ECO:0000313" key="2">
    <source>
        <dbReference type="Proteomes" id="UP000824533"/>
    </source>
</evidence>
<comment type="caution">
    <text evidence="1">The sequence shown here is derived from an EMBL/GenBank/DDBJ whole genome shotgun (WGS) entry which is preliminary data.</text>
</comment>
<sequence>MNEKTDPAERLLHKLIIHFLNGSLNFSLNEEEVNCMSWKLQEQFINKTIKSEINKKFPLRNKFIKLFLKKLLMNIETVQDIHDELYTCLCHSVNVENNIDDFYYRHYLIDSDLRSIITMRETNNMVVNGTTGMRTWEAALILADWALSNKPLLNRKTIIELGSGIGFTGITIAKFCNPKSITLTDCHKEVLRTICDNIEINISNYKKEIVNDTVLYKNNQACLGIMNLDWNDLTELSNIEIPDVIIGADIVYDPSILQPLCNILRKLSVNNRQLEIYICSVIRNEGTIKKFIECLDKNGFRFEYLQTKKNHIEWDQNIEACFLKIVPIEHRVHYTKRLKNIMPEENQKTSLADENNATQDHSNKSVSKKSEAWGYDLYPERRGTFKASLTNIVIGKEGKENIDKLKCEKNVYECVKSSPIVKVMMAALKSSGCPIDIRRHISCEVCDYSVSGGYDPELNQIVVCQNVSTRQGMVQGVLAHEMIHMFDYCKNNLDFKNMEHLACTEIRAANLTHCSFTSAWSQGDASWMKIKQAHQDCVKTKALYSVMAVRQINMAEAVNIIEKVFPKCYADLEPIGRRIRRNSDDMLRAFKEAAYYGYE</sequence>